<reference evidence="6 7" key="1">
    <citation type="submission" date="2017-08" db="EMBL/GenBank/DDBJ databases">
        <title>Salimicrobium alkalisoli sp. nov., isolated from saline alkaline soil.</title>
        <authorList>
            <person name="Zhang G."/>
            <person name="Xiong Q."/>
        </authorList>
    </citation>
    <scope>NUCLEOTIDE SEQUENCE [LARGE SCALE GENOMIC DNA]</scope>
    <source>
        <strain evidence="6 7">WN024</strain>
    </source>
</reference>
<feature type="domain" description="Alcohol dehydrogenase iron-type/glycerol dehydrogenase GldA" evidence="4">
    <location>
        <begin position="31"/>
        <end position="196"/>
    </location>
</feature>
<dbReference type="InterPro" id="IPR001670">
    <property type="entry name" value="ADH_Fe/GldA"/>
</dbReference>
<dbReference type="PROSITE" id="PS00913">
    <property type="entry name" value="ADH_IRON_1"/>
    <property type="match status" value="1"/>
</dbReference>
<proteinExistence type="inferred from homology"/>
<dbReference type="SUPFAM" id="SSF56796">
    <property type="entry name" value="Dehydroquinate synthase-like"/>
    <property type="match status" value="1"/>
</dbReference>
<gene>
    <name evidence="6" type="ORF">CKW00_07810</name>
</gene>
<dbReference type="Pfam" id="PF25137">
    <property type="entry name" value="ADH_Fe_C"/>
    <property type="match status" value="1"/>
</dbReference>
<dbReference type="PANTHER" id="PTHR11496:SF102">
    <property type="entry name" value="ALCOHOL DEHYDROGENASE 4"/>
    <property type="match status" value="1"/>
</dbReference>
<dbReference type="InterPro" id="IPR039697">
    <property type="entry name" value="Alcohol_dehydrogenase_Fe"/>
</dbReference>
<keyword evidence="2" id="KW-0560">Oxidoreductase</keyword>
<comment type="similarity">
    <text evidence="1">Belongs to the iron-containing alcohol dehydrogenase family.</text>
</comment>
<keyword evidence="3" id="KW-0520">NAD</keyword>
<evidence type="ECO:0000313" key="7">
    <source>
        <dbReference type="Proteomes" id="UP000217561"/>
    </source>
</evidence>
<dbReference type="Proteomes" id="UP000217561">
    <property type="component" value="Unassembled WGS sequence"/>
</dbReference>
<accession>A0ABX4HR52</accession>
<dbReference type="EMBL" id="NSGH01000010">
    <property type="protein sequence ID" value="PBB05676.1"/>
    <property type="molecule type" value="Genomic_DNA"/>
</dbReference>
<dbReference type="InterPro" id="IPR018211">
    <property type="entry name" value="ADH_Fe_CS"/>
</dbReference>
<protein>
    <submittedName>
        <fullName evidence="6">Alcohol dehydrogenase</fullName>
    </submittedName>
</protein>
<dbReference type="Pfam" id="PF00465">
    <property type="entry name" value="Fe-ADH"/>
    <property type="match status" value="1"/>
</dbReference>
<dbReference type="Gene3D" id="1.20.1090.10">
    <property type="entry name" value="Dehydroquinate synthase-like - alpha domain"/>
    <property type="match status" value="1"/>
</dbReference>
<dbReference type="InterPro" id="IPR056798">
    <property type="entry name" value="ADH_Fe_C"/>
</dbReference>
<organism evidence="6 7">
    <name type="scientific">Salimicrobium humidisoli</name>
    <dbReference type="NCBI Taxonomy" id="2029857"/>
    <lineage>
        <taxon>Bacteria</taxon>
        <taxon>Bacillati</taxon>
        <taxon>Bacillota</taxon>
        <taxon>Bacilli</taxon>
        <taxon>Bacillales</taxon>
        <taxon>Bacillaceae</taxon>
        <taxon>Salimicrobium</taxon>
    </lineage>
</organism>
<evidence type="ECO:0000259" key="5">
    <source>
        <dbReference type="Pfam" id="PF25137"/>
    </source>
</evidence>
<name>A0ABX4HR52_9BACI</name>
<evidence type="ECO:0000256" key="1">
    <source>
        <dbReference type="ARBA" id="ARBA00007358"/>
    </source>
</evidence>
<feature type="domain" description="Fe-containing alcohol dehydrogenase-like C-terminal" evidence="5">
    <location>
        <begin position="208"/>
        <end position="400"/>
    </location>
</feature>
<evidence type="ECO:0000256" key="3">
    <source>
        <dbReference type="ARBA" id="ARBA00023027"/>
    </source>
</evidence>
<keyword evidence="7" id="KW-1185">Reference proteome</keyword>
<sequence>MISPQKKIAYRAFQKTMKVSSRLLPWRRPELYEGGGSVLPLAEQLVKDGYERVLIVTDSGVKTSGIMDAFLQNIWEQGIEYIVYDRTLPNPTLDNIRDALHEYSYHHCQAIIAFGGGSPMDCAKGVAAKVACPDKTIEDMKGLFRVRRKTPMLIAVPTTTGTGSEGTAATVISNPARREKYPLIDLALIPDKAVLDVELVLNLPAQITATTGMDALTHAVESYIGGSGTRETRLLSRKAVRLIFANLLTSYHHPGDREARFAMQQAAYYAGLAFTRAYVGYTHSIAHTLGGFYGTPHGAANAALLPHVLEYYGETVYESLADLAASAGITTSSMNDKEKAEAFIASIRKMNEEMSIEETFPEIKKEDIPAMVKKSLQEAHPLYPVPKFMSAYEMSCLYEKVRAQAF</sequence>
<evidence type="ECO:0000313" key="6">
    <source>
        <dbReference type="EMBL" id="PBB05676.1"/>
    </source>
</evidence>
<dbReference type="Gene3D" id="3.40.50.1970">
    <property type="match status" value="1"/>
</dbReference>
<dbReference type="PANTHER" id="PTHR11496">
    <property type="entry name" value="ALCOHOL DEHYDROGENASE"/>
    <property type="match status" value="1"/>
</dbReference>
<dbReference type="PROSITE" id="PS00060">
    <property type="entry name" value="ADH_IRON_2"/>
    <property type="match status" value="1"/>
</dbReference>
<dbReference type="CDD" id="cd08189">
    <property type="entry name" value="Fe-ADH-like"/>
    <property type="match status" value="1"/>
</dbReference>
<evidence type="ECO:0000256" key="2">
    <source>
        <dbReference type="ARBA" id="ARBA00023002"/>
    </source>
</evidence>
<comment type="caution">
    <text evidence="6">The sequence shown here is derived from an EMBL/GenBank/DDBJ whole genome shotgun (WGS) entry which is preliminary data.</text>
</comment>
<evidence type="ECO:0000259" key="4">
    <source>
        <dbReference type="Pfam" id="PF00465"/>
    </source>
</evidence>